<dbReference type="PANTHER" id="PTHR44899">
    <property type="entry name" value="CAMK FAMILY PROTEIN KINASE"/>
    <property type="match status" value="1"/>
</dbReference>
<keyword evidence="7 10" id="KW-0067">ATP-binding</keyword>
<dbReference type="InterPro" id="IPR051131">
    <property type="entry name" value="NEK_Ser/Thr_kinase_NIMA"/>
</dbReference>
<evidence type="ECO:0000256" key="4">
    <source>
        <dbReference type="ARBA" id="ARBA00022679"/>
    </source>
</evidence>
<evidence type="ECO:0000256" key="10">
    <source>
        <dbReference type="PROSITE-ProRule" id="PRU10141"/>
    </source>
</evidence>
<dbReference type="PROSITE" id="PS50011">
    <property type="entry name" value="PROTEIN_KINASE_DOM"/>
    <property type="match status" value="1"/>
</dbReference>
<dbReference type="SUPFAM" id="SSF56112">
    <property type="entry name" value="Protein kinase-like (PK-like)"/>
    <property type="match status" value="1"/>
</dbReference>
<dbReference type="InterPro" id="IPR011009">
    <property type="entry name" value="Kinase-like_dom_sf"/>
</dbReference>
<feature type="domain" description="Protein kinase" evidence="12">
    <location>
        <begin position="10"/>
        <end position="265"/>
    </location>
</feature>
<keyword evidence="6" id="KW-0418">Kinase</keyword>
<comment type="catalytic activity">
    <reaction evidence="8">
        <text>L-threonyl-[protein] + ATP = O-phospho-L-threonyl-[protein] + ADP + H(+)</text>
        <dbReference type="Rhea" id="RHEA:46608"/>
        <dbReference type="Rhea" id="RHEA-COMP:11060"/>
        <dbReference type="Rhea" id="RHEA-COMP:11605"/>
        <dbReference type="ChEBI" id="CHEBI:15378"/>
        <dbReference type="ChEBI" id="CHEBI:30013"/>
        <dbReference type="ChEBI" id="CHEBI:30616"/>
        <dbReference type="ChEBI" id="CHEBI:61977"/>
        <dbReference type="ChEBI" id="CHEBI:456216"/>
        <dbReference type="EC" id="2.7.11.1"/>
    </reaction>
</comment>
<evidence type="ECO:0000313" key="14">
    <source>
        <dbReference type="Proteomes" id="UP001158576"/>
    </source>
</evidence>
<dbReference type="InterPro" id="IPR017441">
    <property type="entry name" value="Protein_kinase_ATP_BS"/>
</dbReference>
<keyword evidence="4" id="KW-0808">Transferase</keyword>
<comment type="similarity">
    <text evidence="1">Belongs to the protein kinase superfamily. NEK Ser/Thr protein kinase family. NIMA subfamily.</text>
</comment>
<evidence type="ECO:0000313" key="13">
    <source>
        <dbReference type="EMBL" id="CAG5108174.1"/>
    </source>
</evidence>
<dbReference type="InterPro" id="IPR008271">
    <property type="entry name" value="Ser/Thr_kinase_AS"/>
</dbReference>
<gene>
    <name evidence="13" type="ORF">OKIOD_LOCUS12434</name>
</gene>
<evidence type="ECO:0000259" key="12">
    <source>
        <dbReference type="PROSITE" id="PS50011"/>
    </source>
</evidence>
<dbReference type="EC" id="2.7.11.1" evidence="2"/>
<dbReference type="PROSITE" id="PS00108">
    <property type="entry name" value="PROTEIN_KINASE_ST"/>
    <property type="match status" value="1"/>
</dbReference>
<evidence type="ECO:0000256" key="7">
    <source>
        <dbReference type="ARBA" id="ARBA00022840"/>
    </source>
</evidence>
<evidence type="ECO:0000256" key="9">
    <source>
        <dbReference type="ARBA" id="ARBA00048679"/>
    </source>
</evidence>
<dbReference type="EMBL" id="OU015566">
    <property type="protein sequence ID" value="CAG5108174.1"/>
    <property type="molecule type" value="Genomic_DNA"/>
</dbReference>
<evidence type="ECO:0000256" key="3">
    <source>
        <dbReference type="ARBA" id="ARBA00022527"/>
    </source>
</evidence>
<evidence type="ECO:0000256" key="8">
    <source>
        <dbReference type="ARBA" id="ARBA00047899"/>
    </source>
</evidence>
<feature type="binding site" evidence="10">
    <location>
        <position position="41"/>
    </location>
    <ligand>
        <name>ATP</name>
        <dbReference type="ChEBI" id="CHEBI:30616"/>
    </ligand>
</feature>
<dbReference type="Pfam" id="PF00069">
    <property type="entry name" value="Pkinase"/>
    <property type="match status" value="1"/>
</dbReference>
<name>A0ABN7SWM7_OIKDI</name>
<dbReference type="Proteomes" id="UP001158576">
    <property type="component" value="Chromosome 1"/>
</dbReference>
<organism evidence="13 14">
    <name type="scientific">Oikopleura dioica</name>
    <name type="common">Tunicate</name>
    <dbReference type="NCBI Taxonomy" id="34765"/>
    <lineage>
        <taxon>Eukaryota</taxon>
        <taxon>Metazoa</taxon>
        <taxon>Chordata</taxon>
        <taxon>Tunicata</taxon>
        <taxon>Appendicularia</taxon>
        <taxon>Copelata</taxon>
        <taxon>Oikopleuridae</taxon>
        <taxon>Oikopleura</taxon>
    </lineage>
</organism>
<evidence type="ECO:0000256" key="6">
    <source>
        <dbReference type="ARBA" id="ARBA00022777"/>
    </source>
</evidence>
<keyword evidence="14" id="KW-1185">Reference proteome</keyword>
<comment type="catalytic activity">
    <reaction evidence="9">
        <text>L-seryl-[protein] + ATP = O-phospho-L-seryl-[protein] + ADP + H(+)</text>
        <dbReference type="Rhea" id="RHEA:17989"/>
        <dbReference type="Rhea" id="RHEA-COMP:9863"/>
        <dbReference type="Rhea" id="RHEA-COMP:11604"/>
        <dbReference type="ChEBI" id="CHEBI:15378"/>
        <dbReference type="ChEBI" id="CHEBI:29999"/>
        <dbReference type="ChEBI" id="CHEBI:30616"/>
        <dbReference type="ChEBI" id="CHEBI:83421"/>
        <dbReference type="ChEBI" id="CHEBI:456216"/>
        <dbReference type="EC" id="2.7.11.1"/>
    </reaction>
</comment>
<protein>
    <recommendedName>
        <fullName evidence="2">non-specific serine/threonine protein kinase</fullName>
        <ecNumber evidence="2">2.7.11.1</ecNumber>
    </recommendedName>
</protein>
<dbReference type="SMART" id="SM00220">
    <property type="entry name" value="S_TKc"/>
    <property type="match status" value="1"/>
</dbReference>
<dbReference type="Gene3D" id="1.10.510.10">
    <property type="entry name" value="Transferase(Phosphotransferase) domain 1"/>
    <property type="match status" value="1"/>
</dbReference>
<evidence type="ECO:0000256" key="11">
    <source>
        <dbReference type="RuleBase" id="RU000304"/>
    </source>
</evidence>
<sequence>MEKKDEIPGYKVEGFLGKGAFGMALLLSSIDDKNKKAVAKKVTIQSQEDQHLAAEEALLLRSINNPNIVRYTDFHIELGRHCYIIMEFCDGGDLKGRIEHYQKSGEKLQTGRSLIWITQLALKYCHERNILHRDLKPENIFVMKDNLTAKLGDFGVARKLSFACQLASTVCGTPLNFSPELIEGKPYAKPTDIWALGCVIYELTFLEHPFLGPNETGNLFQLGQKILAVNYPRKNCYLGLLADKCLSRKPENRFSIQQILADPNLSRIQGKFNRNIETSKIYVSELMACLKLN</sequence>
<keyword evidence="5 10" id="KW-0547">Nucleotide-binding</keyword>
<evidence type="ECO:0000256" key="2">
    <source>
        <dbReference type="ARBA" id="ARBA00012513"/>
    </source>
</evidence>
<dbReference type="InterPro" id="IPR000719">
    <property type="entry name" value="Prot_kinase_dom"/>
</dbReference>
<dbReference type="PROSITE" id="PS00107">
    <property type="entry name" value="PROTEIN_KINASE_ATP"/>
    <property type="match status" value="1"/>
</dbReference>
<evidence type="ECO:0000256" key="1">
    <source>
        <dbReference type="ARBA" id="ARBA00010886"/>
    </source>
</evidence>
<evidence type="ECO:0000256" key="5">
    <source>
        <dbReference type="ARBA" id="ARBA00022741"/>
    </source>
</evidence>
<accession>A0ABN7SWM7</accession>
<reference evidence="13 14" key="1">
    <citation type="submission" date="2021-04" db="EMBL/GenBank/DDBJ databases">
        <authorList>
            <person name="Bliznina A."/>
        </authorList>
    </citation>
    <scope>NUCLEOTIDE SEQUENCE [LARGE SCALE GENOMIC DNA]</scope>
</reference>
<keyword evidence="3 11" id="KW-0723">Serine/threonine-protein kinase</keyword>
<dbReference type="PANTHER" id="PTHR44899:SF3">
    <property type="entry name" value="SERINE_THREONINE-PROTEIN KINASE NEK1"/>
    <property type="match status" value="1"/>
</dbReference>
<proteinExistence type="inferred from homology"/>